<feature type="transmembrane region" description="Helical" evidence="1">
    <location>
        <begin position="73"/>
        <end position="93"/>
    </location>
</feature>
<dbReference type="EMBL" id="UIDD01000009">
    <property type="protein sequence ID" value="SUQ64124.1"/>
    <property type="molecule type" value="Genomic_DNA"/>
</dbReference>
<name>A0A380T2R9_9PSED</name>
<organism evidence="2 3">
    <name type="scientific">Pseudomonas wadenswilerensis</name>
    <dbReference type="NCBI Taxonomy" id="1785161"/>
    <lineage>
        <taxon>Bacteria</taxon>
        <taxon>Pseudomonadati</taxon>
        <taxon>Pseudomonadota</taxon>
        <taxon>Gammaproteobacteria</taxon>
        <taxon>Pseudomonadales</taxon>
        <taxon>Pseudomonadaceae</taxon>
        <taxon>Pseudomonas</taxon>
    </lineage>
</organism>
<keyword evidence="1" id="KW-0812">Transmembrane</keyword>
<sequence length="302" mass="33449">MPGFKLVGNVDGMKAHKKETPKHKHLARTFLFWVAFLGPLVVGGVLGAFVGNATPVGELCFKSDCVQFFFDTFKFPVAIMSLSLPLVAMVAAIHRSMEAATQIDVALKQYGEAIANNRFGNYLKHREGFEKLIDGYCSKRHHNNGCKTYVNVSDFYADMFPDASFDNVDWNGHYNKDRFEDVVEVAEVLMHQLEGPIEDCDAIQFVCSLGALLSSFNINYSLARVVAVNADKGPPLNFVIPALDSDSQSVFHAIRDAIGIFVLLRSYLGIKGGRDFPISDKFARVRTLLENAGDKFSVLRPA</sequence>
<keyword evidence="1" id="KW-0472">Membrane</keyword>
<gene>
    <name evidence="2" type="ORF">CCOS864_03578</name>
</gene>
<accession>A0A380T2R9</accession>
<keyword evidence="3" id="KW-1185">Reference proteome</keyword>
<evidence type="ECO:0008006" key="4">
    <source>
        <dbReference type="Google" id="ProtNLM"/>
    </source>
</evidence>
<proteinExistence type="predicted"/>
<dbReference type="Proteomes" id="UP000255177">
    <property type="component" value="Unassembled WGS sequence"/>
</dbReference>
<keyword evidence="1" id="KW-1133">Transmembrane helix</keyword>
<dbReference type="AlphaFoldDB" id="A0A380T2R9"/>
<evidence type="ECO:0000313" key="2">
    <source>
        <dbReference type="EMBL" id="SUQ64124.1"/>
    </source>
</evidence>
<protein>
    <recommendedName>
        <fullName evidence="4">Transmembrane protein</fullName>
    </recommendedName>
</protein>
<evidence type="ECO:0000313" key="3">
    <source>
        <dbReference type="Proteomes" id="UP000255177"/>
    </source>
</evidence>
<evidence type="ECO:0000256" key="1">
    <source>
        <dbReference type="SAM" id="Phobius"/>
    </source>
</evidence>
<feature type="transmembrane region" description="Helical" evidence="1">
    <location>
        <begin position="30"/>
        <end position="53"/>
    </location>
</feature>
<reference evidence="3" key="1">
    <citation type="submission" date="2018-07" db="EMBL/GenBank/DDBJ databases">
        <authorList>
            <person name="Blom J."/>
        </authorList>
    </citation>
    <scope>NUCLEOTIDE SEQUENCE [LARGE SCALE GENOMIC DNA]</scope>
    <source>
        <strain evidence="3">CCOS 864</strain>
    </source>
</reference>